<evidence type="ECO:0000256" key="6">
    <source>
        <dbReference type="ARBA" id="ARBA00023146"/>
    </source>
</evidence>
<dbReference type="GO" id="GO:0006400">
    <property type="term" value="P:tRNA modification"/>
    <property type="evidence" value="ECO:0007669"/>
    <property type="project" value="InterPro"/>
</dbReference>
<keyword evidence="3 7" id="KW-0547">Nucleotide-binding</keyword>
<evidence type="ECO:0000256" key="5">
    <source>
        <dbReference type="ARBA" id="ARBA00022840"/>
    </source>
</evidence>
<evidence type="ECO:0000313" key="10">
    <source>
        <dbReference type="EMBL" id="MCP8899242.1"/>
    </source>
</evidence>
<sequence>MVLPTSPYTGRFAPSPSGPLHFGSLVAALASYLDARHHNGRWLVRIDDIDPPREQPGADRLILQTLEAHGLLWDGEALWQSTRSQAYRELLEQLAQQALIYPCNCTRKDIKAMGGVYNGHCRLHSPASTSDCAWRLKLYDLPGARGQLPDTLTFKDLLAGEQTQNLAREVGDAVVRRKDGLFGYQLAVVADDIHQGVTHVVRGSDLLPVTARQIRFFEILQQTPPQYAHVPIACGPDGRKFSKQNQAPALNNDAAGANLWQALVFLRQNPPRELAHSPPTEILPWAVQHWRRDLLVGASLSKTVEDS</sequence>
<evidence type="ECO:0000256" key="2">
    <source>
        <dbReference type="ARBA" id="ARBA00022723"/>
    </source>
</evidence>
<comment type="similarity">
    <text evidence="7">Belongs to the class-I aminoacyl-tRNA synthetase family. GluQ subfamily.</text>
</comment>
<dbReference type="EMBL" id="JAMFTH010000001">
    <property type="protein sequence ID" value="MCP8899242.1"/>
    <property type="molecule type" value="Genomic_DNA"/>
</dbReference>
<evidence type="ECO:0000256" key="8">
    <source>
        <dbReference type="RuleBase" id="RU363037"/>
    </source>
</evidence>
<dbReference type="Pfam" id="PF00749">
    <property type="entry name" value="tRNA-synt_1c"/>
    <property type="match status" value="1"/>
</dbReference>
<evidence type="ECO:0000256" key="3">
    <source>
        <dbReference type="ARBA" id="ARBA00022741"/>
    </source>
</evidence>
<organism evidence="10 11">
    <name type="scientific">Gilvimarinus xylanilyticus</name>
    <dbReference type="NCBI Taxonomy" id="2944139"/>
    <lineage>
        <taxon>Bacteria</taxon>
        <taxon>Pseudomonadati</taxon>
        <taxon>Pseudomonadota</taxon>
        <taxon>Gammaproteobacteria</taxon>
        <taxon>Cellvibrionales</taxon>
        <taxon>Cellvibrionaceae</taxon>
        <taxon>Gilvimarinus</taxon>
    </lineage>
</organism>
<dbReference type="NCBIfam" id="TIGR03838">
    <property type="entry name" value="queuosine_YadB"/>
    <property type="match status" value="1"/>
</dbReference>
<dbReference type="GO" id="GO:0005829">
    <property type="term" value="C:cytosol"/>
    <property type="evidence" value="ECO:0007669"/>
    <property type="project" value="TreeGrafter"/>
</dbReference>
<keyword evidence="5 7" id="KW-0067">ATP-binding</keyword>
<dbReference type="GO" id="GO:0008270">
    <property type="term" value="F:zinc ion binding"/>
    <property type="evidence" value="ECO:0007669"/>
    <property type="project" value="UniProtKB-UniRule"/>
</dbReference>
<evidence type="ECO:0000313" key="11">
    <source>
        <dbReference type="Proteomes" id="UP001139319"/>
    </source>
</evidence>
<evidence type="ECO:0000259" key="9">
    <source>
        <dbReference type="Pfam" id="PF00749"/>
    </source>
</evidence>
<keyword evidence="11" id="KW-1185">Reference proteome</keyword>
<keyword evidence="4 7" id="KW-0862">Zinc</keyword>
<reference evidence="10" key="1">
    <citation type="submission" date="2022-05" db="EMBL/GenBank/DDBJ databases">
        <authorList>
            <person name="Sun H.-N."/>
        </authorList>
    </citation>
    <scope>NUCLEOTIDE SEQUENCE</scope>
    <source>
        <strain evidence="10">HB14</strain>
    </source>
</reference>
<comment type="caution">
    <text evidence="10">The sequence shown here is derived from an EMBL/GenBank/DDBJ whole genome shotgun (WGS) entry which is preliminary data.</text>
</comment>
<keyword evidence="8" id="KW-0648">Protein biosynthesis</keyword>
<dbReference type="RefSeq" id="WP_253967496.1">
    <property type="nucleotide sequence ID" value="NZ_JAMFTH010000001.1"/>
</dbReference>
<dbReference type="NCBIfam" id="NF004314">
    <property type="entry name" value="PRK05710.1-3"/>
    <property type="match status" value="1"/>
</dbReference>
<dbReference type="InterPro" id="IPR020058">
    <property type="entry name" value="Glu/Gln-tRNA-synth_Ib_cat-dom"/>
</dbReference>
<dbReference type="Proteomes" id="UP001139319">
    <property type="component" value="Unassembled WGS sequence"/>
</dbReference>
<dbReference type="EC" id="6.1.1.-" evidence="7"/>
<dbReference type="InterPro" id="IPR000924">
    <property type="entry name" value="Glu/Gln-tRNA-synth"/>
</dbReference>
<name>A0A9X2I4E2_9GAMM</name>
<dbReference type="AlphaFoldDB" id="A0A9X2I4E2"/>
<feature type="binding site" evidence="7">
    <location>
        <position position="105"/>
    </location>
    <ligand>
        <name>Zn(2+)</name>
        <dbReference type="ChEBI" id="CHEBI:29105"/>
    </ligand>
</feature>
<evidence type="ECO:0000256" key="7">
    <source>
        <dbReference type="HAMAP-Rule" id="MF_01428"/>
    </source>
</evidence>
<dbReference type="GO" id="GO:0005524">
    <property type="term" value="F:ATP binding"/>
    <property type="evidence" value="ECO:0007669"/>
    <property type="project" value="UniProtKB-KW"/>
</dbReference>
<feature type="binding site" evidence="7">
    <location>
        <position position="103"/>
    </location>
    <ligand>
        <name>Zn(2+)</name>
        <dbReference type="ChEBI" id="CHEBI:29105"/>
    </ligand>
</feature>
<feature type="domain" description="Glutamyl/glutaminyl-tRNA synthetase class Ib catalytic" evidence="9">
    <location>
        <begin position="11"/>
        <end position="247"/>
    </location>
</feature>
<keyword evidence="1 7" id="KW-0436">Ligase</keyword>
<dbReference type="PANTHER" id="PTHR43311:SF1">
    <property type="entry name" value="GLUTAMYL-Q TRNA(ASP) SYNTHETASE"/>
    <property type="match status" value="1"/>
</dbReference>
<feature type="binding site" evidence="7">
    <location>
        <position position="121"/>
    </location>
    <ligand>
        <name>Zn(2+)</name>
        <dbReference type="ChEBI" id="CHEBI:29105"/>
    </ligand>
</feature>
<dbReference type="InterPro" id="IPR049940">
    <property type="entry name" value="GluQ/Sye"/>
</dbReference>
<feature type="binding site" evidence="7">
    <location>
        <position position="47"/>
    </location>
    <ligand>
        <name>L-glutamate</name>
        <dbReference type="ChEBI" id="CHEBI:29985"/>
    </ligand>
</feature>
<dbReference type="PANTHER" id="PTHR43311">
    <property type="entry name" value="GLUTAMATE--TRNA LIGASE"/>
    <property type="match status" value="1"/>
</dbReference>
<comment type="cofactor">
    <cofactor evidence="7">
        <name>Zn(2+)</name>
        <dbReference type="ChEBI" id="CHEBI:29105"/>
    </cofactor>
    <text evidence="7">Binds 1 zinc ion per subunit.</text>
</comment>
<evidence type="ECO:0000256" key="4">
    <source>
        <dbReference type="ARBA" id="ARBA00022833"/>
    </source>
</evidence>
<feature type="binding site" evidence="7">
    <location>
        <position position="243"/>
    </location>
    <ligand>
        <name>ATP</name>
        <dbReference type="ChEBI" id="CHEBI:30616"/>
    </ligand>
</feature>
<dbReference type="HAMAP" id="MF_01428">
    <property type="entry name" value="Glu_Q_tRNA_synth"/>
    <property type="match status" value="1"/>
</dbReference>
<dbReference type="GO" id="GO:0006424">
    <property type="term" value="P:glutamyl-tRNA aminoacylation"/>
    <property type="evidence" value="ECO:0007669"/>
    <property type="project" value="InterPro"/>
</dbReference>
<reference evidence="10" key="2">
    <citation type="submission" date="2023-01" db="EMBL/GenBank/DDBJ databases">
        <title>Gilvimarinus xylanilyticus HB14 isolated from Caulerpa lentillifera aquaculture base in Hainan, China.</title>
        <authorList>
            <person name="Zhang Y.-J."/>
        </authorList>
    </citation>
    <scope>NUCLEOTIDE SEQUENCE</scope>
    <source>
        <strain evidence="10">HB14</strain>
    </source>
</reference>
<dbReference type="InterPro" id="IPR014729">
    <property type="entry name" value="Rossmann-like_a/b/a_fold"/>
</dbReference>
<comment type="function">
    <text evidence="7">Catalyzes the tRNA-independent activation of glutamate in presence of ATP and the subsequent transfer of glutamate onto a tRNA(Asp). Glutamate is transferred on the 2-amino-5-(4,5-dihydroxy-2-cyclopenten-1-yl) moiety of the queuosine in the wobble position of the QUC anticodon.</text>
</comment>
<feature type="short sequence motif" description="'HIGH' region" evidence="7">
    <location>
        <begin position="14"/>
        <end position="24"/>
    </location>
</feature>
<feature type="binding site" evidence="7">
    <location>
        <position position="202"/>
    </location>
    <ligand>
        <name>L-glutamate</name>
        <dbReference type="ChEBI" id="CHEBI:29985"/>
    </ligand>
</feature>
<accession>A0A9X2I4E2</accession>
<proteinExistence type="inferred from homology"/>
<dbReference type="FunFam" id="3.40.50.620:FF:000093">
    <property type="entry name" value="Glutamyl-Q tRNA(Asp) synthetase"/>
    <property type="match status" value="1"/>
</dbReference>
<feature type="binding site" evidence="7">
    <location>
        <begin position="11"/>
        <end position="15"/>
    </location>
    <ligand>
        <name>L-glutamate</name>
        <dbReference type="ChEBI" id="CHEBI:29985"/>
    </ligand>
</feature>
<gene>
    <name evidence="10" type="primary">gluQRS</name>
    <name evidence="7" type="synonym">gluQ</name>
    <name evidence="10" type="ORF">M6D89_08035</name>
</gene>
<dbReference type="Gene3D" id="3.40.50.620">
    <property type="entry name" value="HUPs"/>
    <property type="match status" value="1"/>
</dbReference>
<evidence type="ECO:0000256" key="1">
    <source>
        <dbReference type="ARBA" id="ARBA00022598"/>
    </source>
</evidence>
<protein>
    <recommendedName>
        <fullName evidence="7">Glutamyl-Q tRNA(Asp) synthetase</fullName>
        <shortName evidence="7">Glu-Q-RSs</shortName>
        <ecNumber evidence="7">6.1.1.-</ecNumber>
    </recommendedName>
</protein>
<feature type="binding site" evidence="7">
    <location>
        <position position="117"/>
    </location>
    <ligand>
        <name>Zn(2+)</name>
        <dbReference type="ChEBI" id="CHEBI:29105"/>
    </ligand>
</feature>
<feature type="short sequence motif" description="'KMSKS' region" evidence="7">
    <location>
        <begin position="240"/>
        <end position="244"/>
    </location>
</feature>
<dbReference type="PRINTS" id="PR00987">
    <property type="entry name" value="TRNASYNTHGLU"/>
</dbReference>
<feature type="binding site" evidence="7">
    <location>
        <position position="184"/>
    </location>
    <ligand>
        <name>L-glutamate</name>
        <dbReference type="ChEBI" id="CHEBI:29985"/>
    </ligand>
</feature>
<dbReference type="InterPro" id="IPR022380">
    <property type="entry name" value="Glu-Q_tRNA(Asp)_Synthase"/>
</dbReference>
<dbReference type="GO" id="GO:0004818">
    <property type="term" value="F:glutamate-tRNA ligase activity"/>
    <property type="evidence" value="ECO:0007669"/>
    <property type="project" value="TreeGrafter"/>
</dbReference>
<dbReference type="SUPFAM" id="SSF52374">
    <property type="entry name" value="Nucleotidylyl transferase"/>
    <property type="match status" value="1"/>
</dbReference>
<keyword evidence="2 7" id="KW-0479">Metal-binding</keyword>
<keyword evidence="6 7" id="KW-0030">Aminoacyl-tRNA synthetase</keyword>